<organism evidence="5 6">
    <name type="scientific">Vibrio hippocampi</name>
    <dbReference type="NCBI Taxonomy" id="654686"/>
    <lineage>
        <taxon>Bacteria</taxon>
        <taxon>Pseudomonadati</taxon>
        <taxon>Pseudomonadota</taxon>
        <taxon>Gammaproteobacteria</taxon>
        <taxon>Vibrionales</taxon>
        <taxon>Vibrionaceae</taxon>
        <taxon>Vibrio</taxon>
    </lineage>
</organism>
<dbReference type="Pfam" id="PF00497">
    <property type="entry name" value="SBP_bac_3"/>
    <property type="match status" value="2"/>
</dbReference>
<dbReference type="NCBIfam" id="TIGR00254">
    <property type="entry name" value="GGDEF"/>
    <property type="match status" value="1"/>
</dbReference>
<dbReference type="CDD" id="cd01949">
    <property type="entry name" value="GGDEF"/>
    <property type="match status" value="1"/>
</dbReference>
<keyword evidence="3" id="KW-0812">Transmembrane</keyword>
<dbReference type="PANTHER" id="PTHR45138:SF9">
    <property type="entry name" value="DIGUANYLATE CYCLASE DGCM-RELATED"/>
    <property type="match status" value="1"/>
</dbReference>
<dbReference type="InterPro" id="IPR029787">
    <property type="entry name" value="Nucleotide_cyclase"/>
</dbReference>
<dbReference type="SUPFAM" id="SSF55073">
    <property type="entry name" value="Nucleotide cyclase"/>
    <property type="match status" value="1"/>
</dbReference>
<name>A0ABN8DLW2_9VIBR</name>
<reference evidence="5" key="1">
    <citation type="submission" date="2021-12" db="EMBL/GenBank/DDBJ databases">
        <authorList>
            <person name="Rodrigo-Torres L."/>
            <person name="Arahal R. D."/>
            <person name="Lucena T."/>
        </authorList>
    </citation>
    <scope>NUCLEOTIDE SEQUENCE</scope>
    <source>
        <strain evidence="5">CECT 8226</strain>
    </source>
</reference>
<sequence>MMHDGQLDVMLNIVDLPERRQHLSFTTPYAKSLSGIFTTNENSKKIFNFNDLKGKTVAVPAGFDLEINLPKYHPEIKIIAVKDILECIEAIHSGRADAFMEEIGVVDYIISQRMVSDLRLAFQVSDEPFISNLNIATGVDNVLLFSIIQKGLNAITADELNRIRKKWLLKVHELYDQSMVNLNVTEKEYLFANPEVKICVDPSWPPLDFIDDNGVHSGLSADLINKIAKRIGVRLRLVPTATWEETLDSLKAGKCDIIPLMNETKEAKRHIDFTQAYFQFPTVIATHDDASFIGDYTELYGKKVALQAYYFITDYVREHHPQIEIIEVENTREALKLVSGQKVFATIDGLPNVVNSVEALALENIKIVGSVPQENSMKLGVGKGKQPLVSIFQKGISSLSEQEKVGLYKKWFDIEVSRSLFDSIWLVRIAILVAIVMVFLLWRQFTLSKYAKAMNQLNAKLRHIATTDHLTAIANRRCIEKQLLLELKKKRTIHEPLSVLLLDIDYFKTINDTYGHLTGDKILQELATLLTGAIRSSDYIGRWGGEEFLFVLPKTEHSQAEIVAKDLKDKIEQHDFGLNTPVTASLGVAQVRSEESTVALLGRADRGLYQAKKLGRNSVVNMELECSFLSTRASELS</sequence>
<evidence type="ECO:0000259" key="4">
    <source>
        <dbReference type="PROSITE" id="PS50887"/>
    </source>
</evidence>
<comment type="catalytic activity">
    <reaction evidence="2">
        <text>2 GTP = 3',3'-c-di-GMP + 2 diphosphate</text>
        <dbReference type="Rhea" id="RHEA:24898"/>
        <dbReference type="ChEBI" id="CHEBI:33019"/>
        <dbReference type="ChEBI" id="CHEBI:37565"/>
        <dbReference type="ChEBI" id="CHEBI:58805"/>
        <dbReference type="EC" id="2.7.7.65"/>
    </reaction>
</comment>
<keyword evidence="5" id="KW-0456">Lyase</keyword>
<evidence type="ECO:0000313" key="6">
    <source>
        <dbReference type="Proteomes" id="UP000838160"/>
    </source>
</evidence>
<keyword evidence="6" id="KW-1185">Reference proteome</keyword>
<proteinExistence type="predicted"/>
<keyword evidence="3" id="KW-1133">Transmembrane helix</keyword>
<dbReference type="EC" id="2.7.7.65" evidence="1"/>
<dbReference type="EMBL" id="CAKLCM010000003">
    <property type="protein sequence ID" value="CAH0528908.1"/>
    <property type="molecule type" value="Genomic_DNA"/>
</dbReference>
<dbReference type="InterPro" id="IPR001638">
    <property type="entry name" value="Solute-binding_3/MltF_N"/>
</dbReference>
<evidence type="ECO:0000256" key="2">
    <source>
        <dbReference type="ARBA" id="ARBA00034247"/>
    </source>
</evidence>
<comment type="caution">
    <text evidence="5">The sequence shown here is derived from an EMBL/GenBank/DDBJ whole genome shotgun (WGS) entry which is preliminary data.</text>
</comment>
<evidence type="ECO:0000256" key="1">
    <source>
        <dbReference type="ARBA" id="ARBA00012528"/>
    </source>
</evidence>
<dbReference type="Pfam" id="PF00990">
    <property type="entry name" value="GGDEF"/>
    <property type="match status" value="1"/>
</dbReference>
<dbReference type="SMART" id="SM00062">
    <property type="entry name" value="PBPb"/>
    <property type="match status" value="2"/>
</dbReference>
<dbReference type="SMART" id="SM00267">
    <property type="entry name" value="GGDEF"/>
    <property type="match status" value="1"/>
</dbReference>
<keyword evidence="3" id="KW-0472">Membrane</keyword>
<protein>
    <recommendedName>
        <fullName evidence="1">diguanylate cyclase</fullName>
        <ecNumber evidence="1">2.7.7.65</ecNumber>
    </recommendedName>
</protein>
<gene>
    <name evidence="5" type="primary">mltF_3</name>
    <name evidence="5" type="ORF">VHP8226_02938</name>
</gene>
<feature type="domain" description="GGDEF" evidence="4">
    <location>
        <begin position="495"/>
        <end position="624"/>
    </location>
</feature>
<dbReference type="Proteomes" id="UP000838160">
    <property type="component" value="Unassembled WGS sequence"/>
</dbReference>
<dbReference type="InterPro" id="IPR043128">
    <property type="entry name" value="Rev_trsase/Diguanyl_cyclase"/>
</dbReference>
<dbReference type="InterPro" id="IPR000160">
    <property type="entry name" value="GGDEF_dom"/>
</dbReference>
<accession>A0ABN8DLW2</accession>
<dbReference type="PANTHER" id="PTHR45138">
    <property type="entry name" value="REGULATORY COMPONENTS OF SENSORY TRANSDUCTION SYSTEM"/>
    <property type="match status" value="1"/>
</dbReference>
<dbReference type="InterPro" id="IPR050469">
    <property type="entry name" value="Diguanylate_Cyclase"/>
</dbReference>
<dbReference type="Gene3D" id="3.30.70.270">
    <property type="match status" value="1"/>
</dbReference>
<evidence type="ECO:0000256" key="3">
    <source>
        <dbReference type="SAM" id="Phobius"/>
    </source>
</evidence>
<feature type="transmembrane region" description="Helical" evidence="3">
    <location>
        <begin position="425"/>
        <end position="442"/>
    </location>
</feature>
<dbReference type="PROSITE" id="PS50887">
    <property type="entry name" value="GGDEF"/>
    <property type="match status" value="1"/>
</dbReference>
<dbReference type="Gene3D" id="3.40.190.10">
    <property type="entry name" value="Periplasmic binding protein-like II"/>
    <property type="match status" value="4"/>
</dbReference>
<dbReference type="SUPFAM" id="SSF53850">
    <property type="entry name" value="Periplasmic binding protein-like II"/>
    <property type="match status" value="2"/>
</dbReference>
<evidence type="ECO:0000313" key="5">
    <source>
        <dbReference type="EMBL" id="CAH0528908.1"/>
    </source>
</evidence>
<dbReference type="GO" id="GO:0016829">
    <property type="term" value="F:lyase activity"/>
    <property type="evidence" value="ECO:0007669"/>
    <property type="project" value="UniProtKB-KW"/>
</dbReference>
<dbReference type="CDD" id="cd01007">
    <property type="entry name" value="PBP2_BvgS_HisK_like"/>
    <property type="match status" value="2"/>
</dbReference>